<protein>
    <submittedName>
        <fullName evidence="10">ABC transporter permease</fullName>
    </submittedName>
</protein>
<sequence length="283" mass="31728">MKNRGNIGILLFFGVIIMPFAIAFLYALLYSFGLVGILNDGFTIAYWLTVLSAPQLGYSFLYSALIAAVSVIFSVGLSLFTVLYLKKALNKPFINFMLYMPLAIPGIVSAFFTYQLFARTGFFSRLSYQLGIITEAASFPDLINDQFAFGIILTFISLLAPFFILFYLNLYKNENLEALERVAISLGANPKLATLKVSLPILLKKSQTVVLLYFIFLLGAYEVPLILGQESPQMLSVLILQELRQFDLNKIPEGYTMAVIYTSVVSLITFFIFRSQKNKVIHG</sequence>
<evidence type="ECO:0000256" key="6">
    <source>
        <dbReference type="ARBA" id="ARBA00022989"/>
    </source>
</evidence>
<organism evidence="10 11">
    <name type="scientific">Marivirga atlantica</name>
    <dbReference type="NCBI Taxonomy" id="1548457"/>
    <lineage>
        <taxon>Bacteria</taxon>
        <taxon>Pseudomonadati</taxon>
        <taxon>Bacteroidota</taxon>
        <taxon>Cytophagia</taxon>
        <taxon>Cytophagales</taxon>
        <taxon>Marivirgaceae</taxon>
        <taxon>Marivirga</taxon>
    </lineage>
</organism>
<keyword evidence="3" id="KW-1003">Cell membrane</keyword>
<dbReference type="PROSITE" id="PS50928">
    <property type="entry name" value="ABC_TM1"/>
    <property type="match status" value="1"/>
</dbReference>
<evidence type="ECO:0000256" key="8">
    <source>
        <dbReference type="SAM" id="Phobius"/>
    </source>
</evidence>
<feature type="transmembrane region" description="Helical" evidence="8">
    <location>
        <begin position="7"/>
        <end position="29"/>
    </location>
</feature>
<feature type="transmembrane region" description="Helical" evidence="8">
    <location>
        <begin position="254"/>
        <end position="273"/>
    </location>
</feature>
<accession>A0A937DI19</accession>
<dbReference type="PANTHER" id="PTHR43357">
    <property type="entry name" value="INNER MEMBRANE ABC TRANSPORTER PERMEASE PROTEIN YDCV"/>
    <property type="match status" value="1"/>
</dbReference>
<dbReference type="GO" id="GO:0055085">
    <property type="term" value="P:transmembrane transport"/>
    <property type="evidence" value="ECO:0007669"/>
    <property type="project" value="InterPro"/>
</dbReference>
<feature type="domain" description="ABC transmembrane type-1" evidence="9">
    <location>
        <begin position="60"/>
        <end position="272"/>
    </location>
</feature>
<dbReference type="Gene3D" id="1.10.3720.10">
    <property type="entry name" value="MetI-like"/>
    <property type="match status" value="1"/>
</dbReference>
<dbReference type="GO" id="GO:0005886">
    <property type="term" value="C:plasma membrane"/>
    <property type="evidence" value="ECO:0007669"/>
    <property type="project" value="UniProtKB-SubCell"/>
</dbReference>
<keyword evidence="7 8" id="KW-0472">Membrane</keyword>
<evidence type="ECO:0000256" key="1">
    <source>
        <dbReference type="ARBA" id="ARBA00004429"/>
    </source>
</evidence>
<dbReference type="InterPro" id="IPR035906">
    <property type="entry name" value="MetI-like_sf"/>
</dbReference>
<keyword evidence="2" id="KW-0813">Transport</keyword>
<dbReference type="Proteomes" id="UP000642920">
    <property type="component" value="Unassembled WGS sequence"/>
</dbReference>
<dbReference type="SUPFAM" id="SSF161098">
    <property type="entry name" value="MetI-like"/>
    <property type="match status" value="1"/>
</dbReference>
<comment type="caution">
    <text evidence="10">The sequence shown here is derived from an EMBL/GenBank/DDBJ whole genome shotgun (WGS) entry which is preliminary data.</text>
</comment>
<evidence type="ECO:0000256" key="2">
    <source>
        <dbReference type="ARBA" id="ARBA00022448"/>
    </source>
</evidence>
<keyword evidence="6 8" id="KW-1133">Transmembrane helix</keyword>
<evidence type="ECO:0000259" key="9">
    <source>
        <dbReference type="PROSITE" id="PS50928"/>
    </source>
</evidence>
<evidence type="ECO:0000313" key="10">
    <source>
        <dbReference type="EMBL" id="MBL0766533.1"/>
    </source>
</evidence>
<dbReference type="InterPro" id="IPR000515">
    <property type="entry name" value="MetI-like"/>
</dbReference>
<evidence type="ECO:0000256" key="4">
    <source>
        <dbReference type="ARBA" id="ARBA00022519"/>
    </source>
</evidence>
<evidence type="ECO:0000256" key="7">
    <source>
        <dbReference type="ARBA" id="ARBA00023136"/>
    </source>
</evidence>
<evidence type="ECO:0000256" key="5">
    <source>
        <dbReference type="ARBA" id="ARBA00022692"/>
    </source>
</evidence>
<keyword evidence="5 8" id="KW-0812">Transmembrane</keyword>
<comment type="subcellular location">
    <subcellularLocation>
        <location evidence="1">Cell inner membrane</location>
        <topology evidence="1">Multi-pass membrane protein</topology>
    </subcellularLocation>
</comment>
<keyword evidence="11" id="KW-1185">Reference proteome</keyword>
<proteinExistence type="predicted"/>
<dbReference type="PANTHER" id="PTHR43357:SF4">
    <property type="entry name" value="INNER MEMBRANE ABC TRANSPORTER PERMEASE PROTEIN YDCV"/>
    <property type="match status" value="1"/>
</dbReference>
<dbReference type="AlphaFoldDB" id="A0A937DI19"/>
<feature type="transmembrane region" description="Helical" evidence="8">
    <location>
        <begin position="97"/>
        <end position="117"/>
    </location>
</feature>
<gene>
    <name evidence="10" type="ORF">JKP34_14795</name>
</gene>
<feature type="transmembrane region" description="Helical" evidence="8">
    <location>
        <begin position="147"/>
        <end position="168"/>
    </location>
</feature>
<name>A0A937DI19_9BACT</name>
<feature type="transmembrane region" description="Helical" evidence="8">
    <location>
        <begin position="209"/>
        <end position="227"/>
    </location>
</feature>
<reference evidence="10" key="1">
    <citation type="submission" date="2021-01" db="EMBL/GenBank/DDBJ databases">
        <title>Marivirga sp. nov., isolated from intertidal surface sediments.</title>
        <authorList>
            <person name="Zhang M."/>
        </authorList>
    </citation>
    <scope>NUCLEOTIDE SEQUENCE</scope>
    <source>
        <strain evidence="10">SM1354</strain>
    </source>
</reference>
<feature type="transmembrane region" description="Helical" evidence="8">
    <location>
        <begin position="60"/>
        <end position="85"/>
    </location>
</feature>
<evidence type="ECO:0000313" key="11">
    <source>
        <dbReference type="Proteomes" id="UP000642920"/>
    </source>
</evidence>
<keyword evidence="4" id="KW-0997">Cell inner membrane</keyword>
<dbReference type="EMBL" id="JAERQG010000004">
    <property type="protein sequence ID" value="MBL0766533.1"/>
    <property type="molecule type" value="Genomic_DNA"/>
</dbReference>
<evidence type="ECO:0000256" key="3">
    <source>
        <dbReference type="ARBA" id="ARBA00022475"/>
    </source>
</evidence>